<comment type="caution">
    <text evidence="2">The sequence shown here is derived from an EMBL/GenBank/DDBJ whole genome shotgun (WGS) entry which is preliminary data.</text>
</comment>
<feature type="domain" description="Calcineurin-like phosphoesterase" evidence="1">
    <location>
        <begin position="2"/>
        <end position="200"/>
    </location>
</feature>
<dbReference type="Gene3D" id="3.60.21.10">
    <property type="match status" value="1"/>
</dbReference>
<gene>
    <name evidence="2" type="ORF">Mgrana_01847</name>
</gene>
<sequence>MIKVIAIGDLHADFAKLWRALKHSFAAGEDLMPTDPLVRGTYRVVLMGDLVHPKLLADYRKLTGLEDYDPNNPDHLRMAARAQIRELHRIKRFQEAANGHVTILMGNHDHAAVHGTFVLGNATLEHKEFHPELGGVEFPEDLKAWFDTFPSQINLYGVNFAHVGPVPWLQSYDEMFYNGREAKEWWLYNADYVERMGHRFGVYGHTVMKNGILIKDKLALIDALDQDQYLELILSDDRLDWEIVQIPSAGAAIG</sequence>
<dbReference type="Pfam" id="PF00149">
    <property type="entry name" value="Metallophos"/>
    <property type="match status" value="1"/>
</dbReference>
<organism evidence="2 3">
    <name type="scientific">Meiothermus granaticius NBRC 107808</name>
    <dbReference type="NCBI Taxonomy" id="1227551"/>
    <lineage>
        <taxon>Bacteria</taxon>
        <taxon>Thermotogati</taxon>
        <taxon>Deinococcota</taxon>
        <taxon>Deinococci</taxon>
        <taxon>Thermales</taxon>
        <taxon>Thermaceae</taxon>
        <taxon>Meiothermus</taxon>
    </lineage>
</organism>
<dbReference type="Proteomes" id="UP000266178">
    <property type="component" value="Unassembled WGS sequence"/>
</dbReference>
<dbReference type="InterPro" id="IPR004843">
    <property type="entry name" value="Calcineurin-like_PHP"/>
</dbReference>
<keyword evidence="3" id="KW-1185">Reference proteome</keyword>
<accession>A0A399F9E1</accession>
<name>A0A399F9E1_9DEIN</name>
<dbReference type="GO" id="GO:0016787">
    <property type="term" value="F:hydrolase activity"/>
    <property type="evidence" value="ECO:0007669"/>
    <property type="project" value="InterPro"/>
</dbReference>
<evidence type="ECO:0000259" key="1">
    <source>
        <dbReference type="Pfam" id="PF00149"/>
    </source>
</evidence>
<proteinExistence type="predicted"/>
<reference evidence="2 3" key="1">
    <citation type="submission" date="2018-08" db="EMBL/GenBank/DDBJ databases">
        <title>Meiothermus granaticius genome AF-68 sequencing project.</title>
        <authorList>
            <person name="Da Costa M.S."/>
            <person name="Albuquerque L."/>
            <person name="Raposo P."/>
            <person name="Froufe H.J.C."/>
            <person name="Barroso C.S."/>
            <person name="Egas C."/>
        </authorList>
    </citation>
    <scope>NUCLEOTIDE SEQUENCE [LARGE SCALE GENOMIC DNA]</scope>
    <source>
        <strain evidence="2 3">AF-68</strain>
    </source>
</reference>
<evidence type="ECO:0000313" key="2">
    <source>
        <dbReference type="EMBL" id="RIH92296.1"/>
    </source>
</evidence>
<dbReference type="InterPro" id="IPR029052">
    <property type="entry name" value="Metallo-depent_PP-like"/>
</dbReference>
<dbReference type="EMBL" id="QWLB01000022">
    <property type="protein sequence ID" value="RIH92296.1"/>
    <property type="molecule type" value="Genomic_DNA"/>
</dbReference>
<protein>
    <submittedName>
        <fullName evidence="2">Calcineurin-like phosphoesterase</fullName>
    </submittedName>
</protein>
<dbReference type="SUPFAM" id="SSF56300">
    <property type="entry name" value="Metallo-dependent phosphatases"/>
    <property type="match status" value="1"/>
</dbReference>
<dbReference type="AlphaFoldDB" id="A0A399F9E1"/>
<evidence type="ECO:0000313" key="3">
    <source>
        <dbReference type="Proteomes" id="UP000266178"/>
    </source>
</evidence>